<feature type="region of interest" description="Disordered" evidence="1">
    <location>
        <begin position="1"/>
        <end position="96"/>
    </location>
</feature>
<protein>
    <submittedName>
        <fullName evidence="2">Uncharacterized protein</fullName>
    </submittedName>
</protein>
<dbReference type="Ensembl" id="ENSSSCT00000085200.2">
    <property type="protein sequence ID" value="ENSSSCP00000067722.2"/>
    <property type="gene ID" value="ENSSSCG00000045734.2"/>
</dbReference>
<sequence length="273" mass="29002">MAGNHHWVLTEQPRLENSPGSSVGRSWEGAGGAGEVGCSDRQTTLLFQTSQKSCEPEPRVSPSQNLLEEEDSEPPSQQLQATRSRGSEPLSNLDLSKGPLEALEYLDRGGDQRIREAPCLEDSGPASGFFPYYRSKEESFPSLTLPDSLCAGSCDPPIRMEAQARCCCCCCRMTVSDKCSTGLADPDLRSGCSPSPTCCPILLVSAGHSRDCGLDFPLSSDGAFRGQALHASGFVPYYRTPEEGLHTSPGPPISPAWGQEPTGKLPGPGAASP</sequence>
<evidence type="ECO:0000313" key="2">
    <source>
        <dbReference type="Ensembl" id="ENSSSCP00000067722.2"/>
    </source>
</evidence>
<dbReference type="Bgee" id="ENSSSCG00000045734">
    <property type="expression patterns" value="Expressed in testis"/>
</dbReference>
<dbReference type="InParanoid" id="A0A5G2QSD3"/>
<feature type="region of interest" description="Disordered" evidence="1">
    <location>
        <begin position="243"/>
        <end position="273"/>
    </location>
</feature>
<dbReference type="AlphaFoldDB" id="A0A5G2QSD3"/>
<accession>A0A5G2QSD3</accession>
<feature type="compositionally biased region" description="Polar residues" evidence="1">
    <location>
        <begin position="40"/>
        <end position="53"/>
    </location>
</feature>
<reference evidence="2" key="4">
    <citation type="submission" date="2025-09" db="UniProtKB">
        <authorList>
            <consortium name="Ensembl"/>
        </authorList>
    </citation>
    <scope>IDENTIFICATION</scope>
</reference>
<organism evidence="2 3">
    <name type="scientific">Sus scrofa</name>
    <name type="common">Pig</name>
    <dbReference type="NCBI Taxonomy" id="9823"/>
    <lineage>
        <taxon>Eukaryota</taxon>
        <taxon>Metazoa</taxon>
        <taxon>Chordata</taxon>
        <taxon>Craniata</taxon>
        <taxon>Vertebrata</taxon>
        <taxon>Euteleostomi</taxon>
        <taxon>Mammalia</taxon>
        <taxon>Eutheria</taxon>
        <taxon>Laurasiatheria</taxon>
        <taxon>Artiodactyla</taxon>
        <taxon>Suina</taxon>
        <taxon>Suidae</taxon>
        <taxon>Sus</taxon>
    </lineage>
</organism>
<evidence type="ECO:0000313" key="3">
    <source>
        <dbReference type="Proteomes" id="UP000008227"/>
    </source>
</evidence>
<reference evidence="3" key="1">
    <citation type="submission" date="2009-11" db="EMBL/GenBank/DDBJ databases">
        <authorList>
            <consortium name="Porcine genome sequencing project"/>
        </authorList>
    </citation>
    <scope>NUCLEOTIDE SEQUENCE [LARGE SCALE GENOMIC DNA]</scope>
    <source>
        <strain evidence="3">Duroc</strain>
    </source>
</reference>
<reference evidence="2" key="2">
    <citation type="journal article" date="2020" name="Gigascience">
        <title>An improved pig reference genome sequence to enable pig genetics and genomics research.</title>
        <authorList>
            <person name="Warr A."/>
            <person name="Affara N."/>
            <person name="Aken B."/>
            <person name="Beiki H."/>
            <person name="Bickhart D.M."/>
            <person name="Billis K."/>
            <person name="Chow W."/>
            <person name="Eory L."/>
            <person name="Finlayson H.A."/>
            <person name="Flicek P."/>
            <person name="Giron C.G."/>
            <person name="Griffin D.K."/>
            <person name="Hall R."/>
            <person name="Hannum G."/>
            <person name="Hourlier T."/>
            <person name="Howe K."/>
            <person name="Hume D.A."/>
            <person name="Izuogu O."/>
            <person name="Kim K."/>
            <person name="Koren S."/>
            <person name="Liu H."/>
            <person name="Manchanda N."/>
            <person name="Martin F.J."/>
            <person name="Nonneman D.J."/>
            <person name="O'Connor R.E."/>
            <person name="Phillippy A.M."/>
            <person name="Rohrer G.A."/>
            <person name="Rosen B.D."/>
            <person name="Rund L.A."/>
            <person name="Sargent C.A."/>
            <person name="Schook L.B."/>
            <person name="Schroeder S.G."/>
            <person name="Schwartz A.S."/>
            <person name="Skinner B.M."/>
            <person name="Talbot R."/>
            <person name="Tseng E."/>
            <person name="Tuggle C.K."/>
            <person name="Watson M."/>
            <person name="Smith T.P.L."/>
            <person name="Archibald A.L."/>
        </authorList>
    </citation>
    <scope>NUCLEOTIDE SEQUENCE [LARGE SCALE GENOMIC DNA]</scope>
    <source>
        <strain evidence="2">Duroc</strain>
    </source>
</reference>
<dbReference type="GeneTree" id="ENSGT00560000078590"/>
<feature type="compositionally biased region" description="Polar residues" evidence="1">
    <location>
        <begin position="74"/>
        <end position="94"/>
    </location>
</feature>
<reference evidence="2" key="3">
    <citation type="submission" date="2025-08" db="UniProtKB">
        <authorList>
            <consortium name="Ensembl"/>
        </authorList>
    </citation>
    <scope>IDENTIFICATION</scope>
</reference>
<proteinExistence type="predicted"/>
<dbReference type="Proteomes" id="UP000008227">
    <property type="component" value="Chromosome 2"/>
</dbReference>
<evidence type="ECO:0000256" key="1">
    <source>
        <dbReference type="SAM" id="MobiDB-lite"/>
    </source>
</evidence>
<name>A0A5G2QSD3_PIG</name>
<keyword evidence="3" id="KW-1185">Reference proteome</keyword>